<keyword evidence="5 7" id="KW-0472">Membrane</keyword>
<sequence length="621" mass="68509">MATGYGSGALMGGVADARLGNESDNIGKGRQGSVAADIVAGTVTQRRHSAIYADQSINFEDYRYWADRSREYEKTLDTKGVGLAGSMRILVGKGNHAEKPVQELDSNNTAGLDEKTGEHGTTPGMESRYGITESEWDNAQRAVRTATWGSIFYLITTDILGPYNVPWAISRMGYGPGFALYTVFGGMSVYSGLQLWKMFVGLDSTRYPLRNYGDLAFRVFGRGARYLINVLQSFQFFLNVALIIESNGAALAQMSAGKAQTGVLCFVLAEAIFTICGFVLGQIRTLQRLSWLSNLAIWLNVIVIIMTMVVVHYYPPNYAAALKSFDIPEGPVITSANWPAGLELKDRINGLMNCVFAYGGSTLFNELMSEMRRPMDFWKGFICAEIFIYCCYLLMGMIVYSAQGQFTYPVAYQGIPGSAYSWQTLGNAISFISALIAALLYGNIGVKVIYATVLRDIFHFPALDKKMGKIIWVAISRSPRQWPFDNELIRVSVPIYWSLAFIVAAAIPQIANLTSFVGAACILQFTYTFPPILAVGFNCQNDAMSEEEQFDPVTGQAQRRDEGWGRWMRGFKKQFALNTFNCIYFLCALGTAGLGLYASITGMRESFSKTALTPFTCTSPA</sequence>
<evidence type="ECO:0000259" key="8">
    <source>
        <dbReference type="Pfam" id="PF01490"/>
    </source>
</evidence>
<dbReference type="AlphaFoldDB" id="A0AAN7W9U7"/>
<accession>A0AAN7W9U7</accession>
<dbReference type="PANTHER" id="PTHR22950">
    <property type="entry name" value="AMINO ACID TRANSPORTER"/>
    <property type="match status" value="1"/>
</dbReference>
<dbReference type="PANTHER" id="PTHR22950:SF461">
    <property type="entry name" value="AMINO ACID TRANSPORTER TRANSMEMBRANE DOMAIN-CONTAINING PROTEIN"/>
    <property type="match status" value="1"/>
</dbReference>
<organism evidence="9 10">
    <name type="scientific">Elasticomyces elasticus</name>
    <dbReference type="NCBI Taxonomy" id="574655"/>
    <lineage>
        <taxon>Eukaryota</taxon>
        <taxon>Fungi</taxon>
        <taxon>Dikarya</taxon>
        <taxon>Ascomycota</taxon>
        <taxon>Pezizomycotina</taxon>
        <taxon>Dothideomycetes</taxon>
        <taxon>Dothideomycetidae</taxon>
        <taxon>Mycosphaerellales</taxon>
        <taxon>Teratosphaeriaceae</taxon>
        <taxon>Elasticomyces</taxon>
    </lineage>
</organism>
<dbReference type="Proteomes" id="UP001310594">
    <property type="component" value="Unassembled WGS sequence"/>
</dbReference>
<feature type="region of interest" description="Disordered" evidence="6">
    <location>
        <begin position="105"/>
        <end position="125"/>
    </location>
</feature>
<feature type="transmembrane region" description="Helical" evidence="7">
    <location>
        <begin position="264"/>
        <end position="283"/>
    </location>
</feature>
<feature type="domain" description="Amino acid transporter transmembrane" evidence="8">
    <location>
        <begin position="145"/>
        <end position="533"/>
    </location>
</feature>
<feature type="transmembrane region" description="Helical" evidence="7">
    <location>
        <begin position="377"/>
        <end position="400"/>
    </location>
</feature>
<comment type="caution">
    <text evidence="9">The sequence shown here is derived from an EMBL/GenBank/DDBJ whole genome shotgun (WGS) entry which is preliminary data.</text>
</comment>
<evidence type="ECO:0000256" key="4">
    <source>
        <dbReference type="ARBA" id="ARBA00022989"/>
    </source>
</evidence>
<evidence type="ECO:0000256" key="7">
    <source>
        <dbReference type="SAM" id="Phobius"/>
    </source>
</evidence>
<name>A0AAN7W9U7_9PEZI</name>
<feature type="transmembrane region" description="Helical" evidence="7">
    <location>
        <begin position="516"/>
        <end position="537"/>
    </location>
</feature>
<comment type="subcellular location">
    <subcellularLocation>
        <location evidence="1">Membrane</location>
        <topology evidence="1">Multi-pass membrane protein</topology>
    </subcellularLocation>
</comment>
<evidence type="ECO:0000313" key="9">
    <source>
        <dbReference type="EMBL" id="KAK5700698.1"/>
    </source>
</evidence>
<gene>
    <name evidence="9" type="ORF">LTR97_005215</name>
</gene>
<protein>
    <recommendedName>
        <fullName evidence="8">Amino acid transporter transmembrane domain-containing protein</fullName>
    </recommendedName>
</protein>
<comment type="similarity">
    <text evidence="2">Belongs to the amino acid/polyamine transporter 2 family.</text>
</comment>
<evidence type="ECO:0000256" key="6">
    <source>
        <dbReference type="SAM" id="MobiDB-lite"/>
    </source>
</evidence>
<evidence type="ECO:0000256" key="2">
    <source>
        <dbReference type="ARBA" id="ARBA00008066"/>
    </source>
</evidence>
<reference evidence="9" key="1">
    <citation type="submission" date="2023-08" db="EMBL/GenBank/DDBJ databases">
        <title>Black Yeasts Isolated from many extreme environments.</title>
        <authorList>
            <person name="Coleine C."/>
            <person name="Stajich J.E."/>
            <person name="Selbmann L."/>
        </authorList>
    </citation>
    <scope>NUCLEOTIDE SEQUENCE</scope>
    <source>
        <strain evidence="9">CCFEE 5810</strain>
    </source>
</reference>
<evidence type="ECO:0000256" key="1">
    <source>
        <dbReference type="ARBA" id="ARBA00004141"/>
    </source>
</evidence>
<dbReference type="GO" id="GO:0016020">
    <property type="term" value="C:membrane"/>
    <property type="evidence" value="ECO:0007669"/>
    <property type="project" value="UniProtKB-SubCell"/>
</dbReference>
<feature type="transmembrane region" description="Helical" evidence="7">
    <location>
        <begin position="575"/>
        <end position="600"/>
    </location>
</feature>
<feature type="transmembrane region" description="Helical" evidence="7">
    <location>
        <begin position="226"/>
        <end position="244"/>
    </location>
</feature>
<evidence type="ECO:0000256" key="3">
    <source>
        <dbReference type="ARBA" id="ARBA00022692"/>
    </source>
</evidence>
<feature type="transmembrane region" description="Helical" evidence="7">
    <location>
        <begin position="488"/>
        <end position="510"/>
    </location>
</feature>
<dbReference type="GO" id="GO:0015179">
    <property type="term" value="F:L-amino acid transmembrane transporter activity"/>
    <property type="evidence" value="ECO:0007669"/>
    <property type="project" value="TreeGrafter"/>
</dbReference>
<dbReference type="EMBL" id="JAVRQU010000007">
    <property type="protein sequence ID" value="KAK5700698.1"/>
    <property type="molecule type" value="Genomic_DNA"/>
</dbReference>
<feature type="transmembrane region" description="Helical" evidence="7">
    <location>
        <begin position="295"/>
        <end position="314"/>
    </location>
</feature>
<feature type="transmembrane region" description="Helical" evidence="7">
    <location>
        <begin position="420"/>
        <end position="441"/>
    </location>
</feature>
<dbReference type="InterPro" id="IPR013057">
    <property type="entry name" value="AA_transpt_TM"/>
</dbReference>
<keyword evidence="4 7" id="KW-1133">Transmembrane helix</keyword>
<feature type="transmembrane region" description="Helical" evidence="7">
    <location>
        <begin position="178"/>
        <end position="196"/>
    </location>
</feature>
<keyword evidence="3 7" id="KW-0812">Transmembrane</keyword>
<evidence type="ECO:0000256" key="5">
    <source>
        <dbReference type="ARBA" id="ARBA00023136"/>
    </source>
</evidence>
<dbReference type="Pfam" id="PF01490">
    <property type="entry name" value="Aa_trans"/>
    <property type="match status" value="1"/>
</dbReference>
<evidence type="ECO:0000313" key="10">
    <source>
        <dbReference type="Proteomes" id="UP001310594"/>
    </source>
</evidence>
<proteinExistence type="inferred from homology"/>